<evidence type="ECO:0000256" key="1">
    <source>
        <dbReference type="ARBA" id="ARBA00004651"/>
    </source>
</evidence>
<keyword evidence="2" id="KW-1003">Cell membrane</keyword>
<evidence type="ECO:0000256" key="3">
    <source>
        <dbReference type="ARBA" id="ARBA00022692"/>
    </source>
</evidence>
<keyword evidence="6 8" id="KW-0472">Membrane</keyword>
<comment type="subcellular location">
    <subcellularLocation>
        <location evidence="1">Cell membrane</location>
        <topology evidence="1">Multi-pass membrane protein</topology>
    </subcellularLocation>
    <subcellularLocation>
        <location evidence="7">Membrane</location>
        <topology evidence="7">Multi-pass membrane protein</topology>
    </subcellularLocation>
</comment>
<protein>
    <submittedName>
        <fullName evidence="10">Formate hydrogenlyase subunit 3</fullName>
        <ecNumber evidence="10">1.-.-.-</ecNumber>
    </submittedName>
</protein>
<dbReference type="GO" id="GO:0005886">
    <property type="term" value="C:plasma membrane"/>
    <property type="evidence" value="ECO:0007669"/>
    <property type="project" value="UniProtKB-SubCell"/>
</dbReference>
<evidence type="ECO:0000256" key="2">
    <source>
        <dbReference type="ARBA" id="ARBA00022475"/>
    </source>
</evidence>
<evidence type="ECO:0000256" key="5">
    <source>
        <dbReference type="ARBA" id="ARBA00023002"/>
    </source>
</evidence>
<sequence length="262" mass="27936">MWFRTGHRDIEKLGGIGKKMPLISLAMLVGLMAMAALPPLNGFAGEWVIYQSFFKMSTGDLFIGRLLGPLLAVGLAITGALAVMCMAKVYGVTFLGAPRTKEAENATCAPWLMTLSVVLAAVFCLVGGIAAPWLLPLVSGAFPVQAQVSSVVSQPMIALLLIACPLLPFLLMIFFKGDRLAARSRGAAWVCGYDHEQSMVVTAHGFAMPVKEAFAPLLKLRHWLNPVRLVPGWQSASAPALLRGIALVELAVLVVIVISRGA</sequence>
<proteinExistence type="predicted"/>
<dbReference type="EC" id="1.-.-.-" evidence="10"/>
<dbReference type="AlphaFoldDB" id="A0A4P0YDY1"/>
<evidence type="ECO:0000256" key="7">
    <source>
        <dbReference type="RuleBase" id="RU000320"/>
    </source>
</evidence>
<dbReference type="InterPro" id="IPR001750">
    <property type="entry name" value="ND/Mrp_TM"/>
</dbReference>
<feature type="domain" description="NADH:quinone oxidoreductase/Mrp antiporter transmembrane" evidence="9">
    <location>
        <begin position="5"/>
        <end position="59"/>
    </location>
</feature>
<accession>A0A4P0YDY1</accession>
<dbReference type="Pfam" id="PF00361">
    <property type="entry name" value="Proton_antipo_M"/>
    <property type="match status" value="1"/>
</dbReference>
<dbReference type="PANTHER" id="PTHR42682:SF3">
    <property type="entry name" value="FORMATE HYDROGENLYASE SUBUNIT 3-RELATED"/>
    <property type="match status" value="1"/>
</dbReference>
<dbReference type="GO" id="GO:0016829">
    <property type="term" value="F:lyase activity"/>
    <property type="evidence" value="ECO:0007669"/>
    <property type="project" value="UniProtKB-KW"/>
</dbReference>
<dbReference type="GO" id="GO:0016491">
    <property type="term" value="F:oxidoreductase activity"/>
    <property type="evidence" value="ECO:0007669"/>
    <property type="project" value="UniProtKB-KW"/>
</dbReference>
<feature type="transmembrane region" description="Helical" evidence="8">
    <location>
        <begin position="66"/>
        <end position="90"/>
    </location>
</feature>
<gene>
    <name evidence="10" type="primary">hyfB_1</name>
    <name evidence="10" type="ORF">NCTC9183_05622</name>
</gene>
<reference evidence="10" key="1">
    <citation type="submission" date="2019-04" db="EMBL/GenBank/DDBJ databases">
        <authorList>
            <consortium name="Pathogen Informatics"/>
        </authorList>
    </citation>
    <scope>NUCLEOTIDE SEQUENCE</scope>
    <source>
        <strain evidence="10">NCTC9183</strain>
    </source>
</reference>
<keyword evidence="5 10" id="KW-0560">Oxidoreductase</keyword>
<keyword evidence="10" id="KW-0456">Lyase</keyword>
<feature type="transmembrane region" description="Helical" evidence="8">
    <location>
        <begin position="155"/>
        <end position="175"/>
    </location>
</feature>
<evidence type="ECO:0000313" key="10">
    <source>
        <dbReference type="EMBL" id="VTM58593.1"/>
    </source>
</evidence>
<evidence type="ECO:0000256" key="8">
    <source>
        <dbReference type="SAM" id="Phobius"/>
    </source>
</evidence>
<dbReference type="InterPro" id="IPR052175">
    <property type="entry name" value="ComplexI-like_HydComp"/>
</dbReference>
<name>A0A4P0YDY1_KLEPN</name>
<feature type="transmembrane region" description="Helical" evidence="8">
    <location>
        <begin position="21"/>
        <end position="40"/>
    </location>
</feature>
<evidence type="ECO:0000259" key="9">
    <source>
        <dbReference type="Pfam" id="PF00361"/>
    </source>
</evidence>
<dbReference type="PANTHER" id="PTHR42682">
    <property type="entry name" value="HYDROGENASE-4 COMPONENT F"/>
    <property type="match status" value="1"/>
</dbReference>
<organism evidence="10">
    <name type="scientific">Klebsiella pneumoniae</name>
    <dbReference type="NCBI Taxonomy" id="573"/>
    <lineage>
        <taxon>Bacteria</taxon>
        <taxon>Pseudomonadati</taxon>
        <taxon>Pseudomonadota</taxon>
        <taxon>Gammaproteobacteria</taxon>
        <taxon>Enterobacterales</taxon>
        <taxon>Enterobacteriaceae</taxon>
        <taxon>Klebsiella/Raoultella group</taxon>
        <taxon>Klebsiella</taxon>
        <taxon>Klebsiella pneumoniae complex</taxon>
    </lineage>
</organism>
<evidence type="ECO:0000256" key="6">
    <source>
        <dbReference type="ARBA" id="ARBA00023136"/>
    </source>
</evidence>
<keyword evidence="4 8" id="KW-1133">Transmembrane helix</keyword>
<evidence type="ECO:0000256" key="4">
    <source>
        <dbReference type="ARBA" id="ARBA00022989"/>
    </source>
</evidence>
<keyword evidence="3 7" id="KW-0812">Transmembrane</keyword>
<feature type="transmembrane region" description="Helical" evidence="8">
    <location>
        <begin position="111"/>
        <end position="135"/>
    </location>
</feature>
<dbReference type="Proteomes" id="UP000507695">
    <property type="component" value="Unassembled WGS sequence"/>
</dbReference>
<dbReference type="EMBL" id="CABDVL010000003">
    <property type="protein sequence ID" value="VTM58593.1"/>
    <property type="molecule type" value="Genomic_DNA"/>
</dbReference>